<reference evidence="1 2" key="1">
    <citation type="journal article" date="2014" name="Agronomy (Basel)">
        <title>A Draft Genome Sequence for Ensete ventricosum, the Drought-Tolerant Tree Against Hunger.</title>
        <authorList>
            <person name="Harrison J."/>
            <person name="Moore K.A."/>
            <person name="Paszkiewicz K."/>
            <person name="Jones T."/>
            <person name="Grant M."/>
            <person name="Ambacheew D."/>
            <person name="Muzemil S."/>
            <person name="Studholme D.J."/>
        </authorList>
    </citation>
    <scope>NUCLEOTIDE SEQUENCE [LARGE SCALE GENOMIC DNA]</scope>
</reference>
<evidence type="ECO:0000313" key="1">
    <source>
        <dbReference type="EMBL" id="RRT70898.1"/>
    </source>
</evidence>
<comment type="caution">
    <text evidence="1">The sequence shown here is derived from an EMBL/GenBank/DDBJ whole genome shotgun (WGS) entry which is preliminary data.</text>
</comment>
<organism evidence="1 2">
    <name type="scientific">Ensete ventricosum</name>
    <name type="common">Abyssinian banana</name>
    <name type="synonym">Musa ensete</name>
    <dbReference type="NCBI Taxonomy" id="4639"/>
    <lineage>
        <taxon>Eukaryota</taxon>
        <taxon>Viridiplantae</taxon>
        <taxon>Streptophyta</taxon>
        <taxon>Embryophyta</taxon>
        <taxon>Tracheophyta</taxon>
        <taxon>Spermatophyta</taxon>
        <taxon>Magnoliopsida</taxon>
        <taxon>Liliopsida</taxon>
        <taxon>Zingiberales</taxon>
        <taxon>Musaceae</taxon>
        <taxon>Ensete</taxon>
    </lineage>
</organism>
<name>A0A427A3Z7_ENSVE</name>
<sequence>MGEGGATSGRAPAEFCWSREVCWLEVEGGESRHHRKQAREGAGMTEWVAAKFCQSYEFGNAEEGTSVDREVEGEGSMHGR</sequence>
<dbReference type="AlphaFoldDB" id="A0A427A3Z7"/>
<proteinExistence type="predicted"/>
<dbReference type="Proteomes" id="UP000287651">
    <property type="component" value="Unassembled WGS sequence"/>
</dbReference>
<protein>
    <submittedName>
        <fullName evidence="1">Uncharacterized protein</fullName>
    </submittedName>
</protein>
<dbReference type="EMBL" id="AMZH03003872">
    <property type="protein sequence ID" value="RRT70898.1"/>
    <property type="molecule type" value="Genomic_DNA"/>
</dbReference>
<accession>A0A427A3Z7</accession>
<gene>
    <name evidence="1" type="ORF">B296_00016438</name>
</gene>
<evidence type="ECO:0000313" key="2">
    <source>
        <dbReference type="Proteomes" id="UP000287651"/>
    </source>
</evidence>